<organism evidence="2 3">
    <name type="scientific">Cordylochernes scorpioides</name>
    <dbReference type="NCBI Taxonomy" id="51811"/>
    <lineage>
        <taxon>Eukaryota</taxon>
        <taxon>Metazoa</taxon>
        <taxon>Ecdysozoa</taxon>
        <taxon>Arthropoda</taxon>
        <taxon>Chelicerata</taxon>
        <taxon>Arachnida</taxon>
        <taxon>Pseudoscorpiones</taxon>
        <taxon>Cheliferoidea</taxon>
        <taxon>Chernetidae</taxon>
        <taxon>Cordylochernes</taxon>
    </lineage>
</organism>
<keyword evidence="1" id="KW-1133">Transmembrane helix</keyword>
<name>A0ABY6LF97_9ARAC</name>
<keyword evidence="1" id="KW-0472">Membrane</keyword>
<protein>
    <submittedName>
        <fullName evidence="2">Uncharacterized protein</fullName>
    </submittedName>
</protein>
<gene>
    <name evidence="2" type="ORF">LAZ67_18000720</name>
</gene>
<accession>A0ABY6LF97</accession>
<evidence type="ECO:0000256" key="1">
    <source>
        <dbReference type="SAM" id="Phobius"/>
    </source>
</evidence>
<feature type="transmembrane region" description="Helical" evidence="1">
    <location>
        <begin position="37"/>
        <end position="55"/>
    </location>
</feature>
<dbReference type="Proteomes" id="UP001235939">
    <property type="component" value="Chromosome 18"/>
</dbReference>
<keyword evidence="3" id="KW-1185">Reference proteome</keyword>
<dbReference type="EMBL" id="CP092880">
    <property type="protein sequence ID" value="UYV79806.1"/>
    <property type="molecule type" value="Genomic_DNA"/>
</dbReference>
<sequence>MQQLSWCGTNTYPHILMPAALQKIDIDPEQLLYTPKIVDNAACAAMIIMAMIIMLKPRLCKLKLKKLVRLFKLKIKKLARLFKLNIKS</sequence>
<evidence type="ECO:0000313" key="2">
    <source>
        <dbReference type="EMBL" id="UYV79806.1"/>
    </source>
</evidence>
<proteinExistence type="predicted"/>
<reference evidence="2 3" key="1">
    <citation type="submission" date="2022-01" db="EMBL/GenBank/DDBJ databases">
        <title>A chromosomal length assembly of Cordylochernes scorpioides.</title>
        <authorList>
            <person name="Zeh D."/>
            <person name="Zeh J."/>
        </authorList>
    </citation>
    <scope>NUCLEOTIDE SEQUENCE [LARGE SCALE GENOMIC DNA]</scope>
    <source>
        <strain evidence="2">IN4F17</strain>
        <tissue evidence="2">Whole Body</tissue>
    </source>
</reference>
<keyword evidence="1" id="KW-0812">Transmembrane</keyword>
<evidence type="ECO:0000313" key="3">
    <source>
        <dbReference type="Proteomes" id="UP001235939"/>
    </source>
</evidence>